<organism evidence="2 3">
    <name type="scientific">Methanimicrococcus hacksteinii</name>
    <dbReference type="NCBI Taxonomy" id="3028293"/>
    <lineage>
        <taxon>Archaea</taxon>
        <taxon>Methanobacteriati</taxon>
        <taxon>Methanobacteriota</taxon>
        <taxon>Stenosarchaea group</taxon>
        <taxon>Methanomicrobia</taxon>
        <taxon>Methanosarcinales</taxon>
        <taxon>Methanosarcinaceae</taxon>
        <taxon>Methanimicrococcus</taxon>
    </lineage>
</organism>
<keyword evidence="1" id="KW-0812">Transmembrane</keyword>
<sequence length="346" mass="37211">MDIESLKVNEYKKKVKKGYMWAIFSALLWGIWYIPGTVIWVLNPFDTMSVEIGGTHGDTVALIVTAVLISAFSAAIIILTLGVWNLVTGKFKEIKRTAVQFKSCSKWFILAAFCGGPLAIFGSYLAMGFVGGAFAAVASLLFPVVSSIVANRWYGERITKRAALGIFLIIVGGVSIYFGGMISEMMNDGVRWLGYVGGAMAALGFGLEGAVAGKGIDLAEPDAGLYVRFLAEAVLWWVIVIPILLILGFPMLKYAISAFEPLTLVVLLFIGLSFGYCYAACYKAFPLIGVGRGQGVANLYGLCAVIFILLFTGDFPGWTLLVGGALCLIGSTVMYSENVSEEAIRD</sequence>
<dbReference type="SUPFAM" id="SSF103481">
    <property type="entry name" value="Multidrug resistance efflux transporter EmrE"/>
    <property type="match status" value="1"/>
</dbReference>
<dbReference type="EMBL" id="JAWDKC010000020">
    <property type="protein sequence ID" value="MDV0445605.1"/>
    <property type="molecule type" value="Genomic_DNA"/>
</dbReference>
<feature type="transmembrane region" description="Helical" evidence="1">
    <location>
        <begin position="133"/>
        <end position="150"/>
    </location>
</feature>
<gene>
    <name evidence="2" type="ORF">MmiAt1_11910</name>
</gene>
<feature type="transmembrane region" description="Helical" evidence="1">
    <location>
        <begin position="262"/>
        <end position="281"/>
    </location>
</feature>
<feature type="transmembrane region" description="Helical" evidence="1">
    <location>
        <begin position="21"/>
        <end position="42"/>
    </location>
</feature>
<reference evidence="2 3" key="1">
    <citation type="submission" date="2023-06" db="EMBL/GenBank/DDBJ databases">
        <title>Genome sequence of Methanimicrococcus sp. At1.</title>
        <authorList>
            <person name="Protasov E."/>
            <person name="Platt K."/>
            <person name="Poehlein A."/>
            <person name="Daniel R."/>
            <person name="Brune A."/>
        </authorList>
    </citation>
    <scope>NUCLEOTIDE SEQUENCE [LARGE SCALE GENOMIC DNA]</scope>
    <source>
        <strain evidence="2 3">At1</strain>
    </source>
</reference>
<protein>
    <recommendedName>
        <fullName evidence="4">EamA domain-containing protein</fullName>
    </recommendedName>
</protein>
<dbReference type="RefSeq" id="WP_318786030.1">
    <property type="nucleotide sequence ID" value="NZ_JAWDKC010000020.1"/>
</dbReference>
<feature type="transmembrane region" description="Helical" evidence="1">
    <location>
        <begin position="234"/>
        <end position="256"/>
    </location>
</feature>
<keyword evidence="3" id="KW-1185">Reference proteome</keyword>
<evidence type="ECO:0000313" key="3">
    <source>
        <dbReference type="Proteomes" id="UP001272052"/>
    </source>
</evidence>
<keyword evidence="1" id="KW-0472">Membrane</keyword>
<feature type="transmembrane region" description="Helical" evidence="1">
    <location>
        <begin position="192"/>
        <end position="213"/>
    </location>
</feature>
<accession>A0ABU3VQA6</accession>
<feature type="transmembrane region" description="Helical" evidence="1">
    <location>
        <begin position="107"/>
        <end position="127"/>
    </location>
</feature>
<name>A0ABU3VQA6_9EURY</name>
<proteinExistence type="predicted"/>
<feature type="transmembrane region" description="Helical" evidence="1">
    <location>
        <begin position="62"/>
        <end position="87"/>
    </location>
</feature>
<keyword evidence="1" id="KW-1133">Transmembrane helix</keyword>
<feature type="transmembrane region" description="Helical" evidence="1">
    <location>
        <begin position="293"/>
        <end position="311"/>
    </location>
</feature>
<evidence type="ECO:0000313" key="2">
    <source>
        <dbReference type="EMBL" id="MDV0445605.1"/>
    </source>
</evidence>
<feature type="transmembrane region" description="Helical" evidence="1">
    <location>
        <begin position="317"/>
        <end position="335"/>
    </location>
</feature>
<dbReference type="InterPro" id="IPR037185">
    <property type="entry name" value="EmrE-like"/>
</dbReference>
<comment type="caution">
    <text evidence="2">The sequence shown here is derived from an EMBL/GenBank/DDBJ whole genome shotgun (WGS) entry which is preliminary data.</text>
</comment>
<evidence type="ECO:0008006" key="4">
    <source>
        <dbReference type="Google" id="ProtNLM"/>
    </source>
</evidence>
<evidence type="ECO:0000256" key="1">
    <source>
        <dbReference type="SAM" id="Phobius"/>
    </source>
</evidence>
<dbReference type="Proteomes" id="UP001272052">
    <property type="component" value="Unassembled WGS sequence"/>
</dbReference>
<feature type="transmembrane region" description="Helical" evidence="1">
    <location>
        <begin position="162"/>
        <end position="180"/>
    </location>
</feature>